<keyword evidence="1" id="KW-0175">Coiled coil</keyword>
<gene>
    <name evidence="4" type="ORF">INF35_07880</name>
</gene>
<dbReference type="Pfam" id="PF13476">
    <property type="entry name" value="AAA_23"/>
    <property type="match status" value="1"/>
</dbReference>
<sequence>MKINRVTLYNFSSYVGENTIALDTHGEQNIILIGGNNGAGKTSFFTAIKLALYGPQCFRFQDKNNRYTARIKELINHDAFLSNNVKSYVEVEIDLPTDRVHTLYTIRREWSFIEKRLHETYSVYKDQQLLANKNLDFFQNYLFSVIPPNLFDFFFFDGEEIGDFFATGNYSNYIKNAVLTLSGYDTFNIIQKFCDSYIGDEEGNEDYDQVAKLVEHEEANLSAYTTRNSALESQKQQLTAQLVSAQEEKESLDHQFSRSGGLTAQEQERLETQRATQERVKGDKAKRIREFVESMMPLYITKDLAAVAYKQLKDERAVRQYHTICDLLDAQTIQDVLEQQPNCDTAQVPALAQAISNGIAKKALPSFPLESFTSIHDLSQEQESQVISDIVRTQHFAEVDAPQLIKAIAEKKKASQKYDEISKKIREALPSVDAAAYFERVRFLTERIAAYEDSLESVENQIAELEATITDQKALVERLRKALFAKAKDRTAHEFTARISQVMQRMISDVTQEKFHQIESLALEMFNKIIRKENFVQLIELDDNFNVNLYKKQTYTTHELLLLANNIGLDALEKRLGSAGLKEAAHLLTNDSIDELRRYFSGKIVTDQISFQDDIELPLYNRVELNQLSKGEKQVFILSLYWAIIKTSNQAVPFIIDTPFARIDTEHREQISALFFPNISGQVIILSTDEEVVGSYRAIIQPHIAHEYLLEYNVEQGCTSVQPGYFKEAKA</sequence>
<evidence type="ECO:0000313" key="4">
    <source>
        <dbReference type="EMBL" id="MBE5037701.1"/>
    </source>
</evidence>
<organism evidence="4 5">
    <name type="scientific">Gemmiger gallinarum</name>
    <dbReference type="NCBI Taxonomy" id="2779354"/>
    <lineage>
        <taxon>Bacteria</taxon>
        <taxon>Bacillati</taxon>
        <taxon>Bacillota</taxon>
        <taxon>Clostridia</taxon>
        <taxon>Eubacteriales</taxon>
        <taxon>Gemmiger</taxon>
    </lineage>
</organism>
<comment type="caution">
    <text evidence="4">The sequence shown here is derived from an EMBL/GenBank/DDBJ whole genome shotgun (WGS) entry which is preliminary data.</text>
</comment>
<dbReference type="PANTHER" id="PTHR32182:SF0">
    <property type="entry name" value="DNA REPLICATION AND REPAIR PROTEIN RECF"/>
    <property type="match status" value="1"/>
</dbReference>
<feature type="compositionally biased region" description="Basic and acidic residues" evidence="2">
    <location>
        <begin position="266"/>
        <end position="278"/>
    </location>
</feature>
<dbReference type="PANTHER" id="PTHR32182">
    <property type="entry name" value="DNA REPLICATION AND REPAIR PROTEIN RECF"/>
    <property type="match status" value="1"/>
</dbReference>
<evidence type="ECO:0000259" key="3">
    <source>
        <dbReference type="Pfam" id="PF13476"/>
    </source>
</evidence>
<dbReference type="Proteomes" id="UP000768567">
    <property type="component" value="Unassembled WGS sequence"/>
</dbReference>
<evidence type="ECO:0000313" key="5">
    <source>
        <dbReference type="Proteomes" id="UP000768567"/>
    </source>
</evidence>
<accession>A0ABR9R3K6</accession>
<dbReference type="Gene3D" id="3.40.50.300">
    <property type="entry name" value="P-loop containing nucleotide triphosphate hydrolases"/>
    <property type="match status" value="2"/>
</dbReference>
<dbReference type="InterPro" id="IPR027417">
    <property type="entry name" value="P-loop_NTPase"/>
</dbReference>
<dbReference type="EMBL" id="JADCKC010000002">
    <property type="protein sequence ID" value="MBE5037701.1"/>
    <property type="molecule type" value="Genomic_DNA"/>
</dbReference>
<name>A0ABR9R3K6_9FIRM</name>
<dbReference type="RefSeq" id="WP_193501238.1">
    <property type="nucleotide sequence ID" value="NZ_JADCKC010000002.1"/>
</dbReference>
<protein>
    <submittedName>
        <fullName evidence="4">AAA family ATPase</fullName>
    </submittedName>
</protein>
<evidence type="ECO:0000256" key="1">
    <source>
        <dbReference type="SAM" id="Coils"/>
    </source>
</evidence>
<evidence type="ECO:0000256" key="2">
    <source>
        <dbReference type="SAM" id="MobiDB-lite"/>
    </source>
</evidence>
<feature type="coiled-coil region" evidence="1">
    <location>
        <begin position="404"/>
        <end position="482"/>
    </location>
</feature>
<dbReference type="InterPro" id="IPR038729">
    <property type="entry name" value="Rad50/SbcC_AAA"/>
</dbReference>
<dbReference type="SUPFAM" id="SSF52540">
    <property type="entry name" value="P-loop containing nucleoside triphosphate hydrolases"/>
    <property type="match status" value="1"/>
</dbReference>
<feature type="region of interest" description="Disordered" evidence="2">
    <location>
        <begin position="251"/>
        <end position="278"/>
    </location>
</feature>
<reference evidence="4 5" key="1">
    <citation type="submission" date="2020-10" db="EMBL/GenBank/DDBJ databases">
        <title>ChiBAC.</title>
        <authorList>
            <person name="Zenner C."/>
            <person name="Hitch T.C.A."/>
            <person name="Clavel T."/>
        </authorList>
    </citation>
    <scope>NUCLEOTIDE SEQUENCE [LARGE SCALE GENOMIC DNA]</scope>
    <source>
        <strain evidence="4 5">DSM 109015</strain>
    </source>
</reference>
<keyword evidence="5" id="KW-1185">Reference proteome</keyword>
<proteinExistence type="predicted"/>
<feature type="domain" description="Rad50/SbcC-type AAA" evidence="3">
    <location>
        <begin position="5"/>
        <end position="255"/>
    </location>
</feature>